<feature type="region of interest" description="Disordered" evidence="1">
    <location>
        <begin position="456"/>
        <end position="485"/>
    </location>
</feature>
<dbReference type="STRING" id="1325735.A0A428RZW1"/>
<dbReference type="AlphaFoldDB" id="A0A428RZW1"/>
<reference evidence="2 3" key="1">
    <citation type="submission" date="2017-06" db="EMBL/GenBank/DDBJ databases">
        <title>Comparative genomic analysis of Ambrosia Fusariam Clade fungi.</title>
        <authorList>
            <person name="Stajich J.E."/>
            <person name="Carrillo J."/>
            <person name="Kijimoto T."/>
            <person name="Eskalen A."/>
            <person name="O'Donnell K."/>
            <person name="Kasson M."/>
        </authorList>
    </citation>
    <scope>NUCLEOTIDE SEQUENCE [LARGE SCALE GENOMIC DNA]</scope>
    <source>
        <strain evidence="2 3">NRRL62579</strain>
    </source>
</reference>
<dbReference type="Proteomes" id="UP000287144">
    <property type="component" value="Unassembled WGS sequence"/>
</dbReference>
<proteinExistence type="predicted"/>
<gene>
    <name evidence="2" type="ORF">CEP52_016798</name>
</gene>
<name>A0A428RZW1_9HYPO</name>
<feature type="compositionally biased region" description="Basic and acidic residues" evidence="1">
    <location>
        <begin position="471"/>
        <end position="481"/>
    </location>
</feature>
<evidence type="ECO:0000313" key="2">
    <source>
        <dbReference type="EMBL" id="RSL83119.1"/>
    </source>
</evidence>
<organism evidence="2 3">
    <name type="scientific">Fusarium oligoseptatum</name>
    <dbReference type="NCBI Taxonomy" id="2604345"/>
    <lineage>
        <taxon>Eukaryota</taxon>
        <taxon>Fungi</taxon>
        <taxon>Dikarya</taxon>
        <taxon>Ascomycota</taxon>
        <taxon>Pezizomycotina</taxon>
        <taxon>Sordariomycetes</taxon>
        <taxon>Hypocreomycetidae</taxon>
        <taxon>Hypocreales</taxon>
        <taxon>Nectriaceae</taxon>
        <taxon>Fusarium</taxon>
        <taxon>Fusarium solani species complex</taxon>
    </lineage>
</organism>
<accession>A0A428RZW1</accession>
<sequence>MSSPHDCRPPDPTPSPEILDSVPLPDLPAQTAQMPMPGGQEQIELIKLCEESYSLYPMCLELQKLADDMEQNQELSDNEFAVLETVKALRKQRGWQMHKLLHSMPRGIIQSIVQGTVAFDYVNRNGTWLSTPGLADGPVPGVYVVGLSRTDKRGWFLNIKEMRALVKGIKRYMAGYKAISKHISSVNAGAVSVGNLAAFSLQERDDVQFVALVDREANKFKLGHPTALPKWITKDEELPRFEALLRTYERMCDESLDPTEQVRMRQSPLYVGCSKDLRSRTMHYGRDSLHGVNRYLGLTIEILAQASLSVVAHARPVLLIWEKHQLPIAEQLVTTIAGSLIYQHGFNSIESGGTGAYTITSDVHLASNARMIMSVQDDMRKNVRDTLQDLEGREQFLLKLNRIKEEVAEITETMEACLTKVRGFPDDPRWNHILDEMNEIAERMEKRLEERKEALRQAGDGRFDQPAPVKKAGESAGKEPSKATGLDNMAGFDIDMDTALIEQGCLKSTLDAGCLPYL</sequence>
<comment type="caution">
    <text evidence="2">The sequence shown here is derived from an EMBL/GenBank/DDBJ whole genome shotgun (WGS) entry which is preliminary data.</text>
</comment>
<dbReference type="EMBL" id="NKCK01000390">
    <property type="protein sequence ID" value="RSL83119.1"/>
    <property type="molecule type" value="Genomic_DNA"/>
</dbReference>
<protein>
    <submittedName>
        <fullName evidence="2">Uncharacterized protein</fullName>
    </submittedName>
</protein>
<evidence type="ECO:0000313" key="3">
    <source>
        <dbReference type="Proteomes" id="UP000287144"/>
    </source>
</evidence>
<keyword evidence="3" id="KW-1185">Reference proteome</keyword>
<evidence type="ECO:0000256" key="1">
    <source>
        <dbReference type="SAM" id="MobiDB-lite"/>
    </source>
</evidence>
<feature type="region of interest" description="Disordered" evidence="1">
    <location>
        <begin position="1"/>
        <end position="33"/>
    </location>
</feature>